<dbReference type="PROSITE" id="PS51910">
    <property type="entry name" value="GH18_2"/>
    <property type="match status" value="1"/>
</dbReference>
<dbReference type="InterPro" id="IPR011583">
    <property type="entry name" value="Chitinase_II/V-like_cat"/>
</dbReference>
<dbReference type="CDD" id="cd00118">
    <property type="entry name" value="LysM"/>
    <property type="match status" value="1"/>
</dbReference>
<comment type="caution">
    <text evidence="4">The sequence shown here is derived from an EMBL/GenBank/DDBJ whole genome shotgun (WGS) entry which is preliminary data.</text>
</comment>
<sequence>MSMRKIILLTIIVSLVFTSTLPAYSAIMVNPFFAISSNLEYQEIKENLKDGHHMYFQWGRLARNNEGIIQFTDKMYFGISPYDNRTEYGFPTKISAGGHFEYIVQPGDSLFSISRKFEIPHFLIAEYNELEDSNLISAGSSLKIPKTEPDLSSKHHYKEAFPNGKALLSIYFDAEQYKDNKNAAIEFLNMDNHSWDKYIIQPIIDTVNNYQFDGVVLDFEAFRDSFNTGYYSTSQRTGLKEKYNSFIKRLKDALKDKLLIVIVHPTNVGGYFDGYDIAQIEKISDYIILMAYDYQYVQKYTDSENVPAGLHGKVKTIESSYNNQPYVQPFWKVEEAVVKLLEIVENPQNVLLGVSIVGMEWVKYKRNVGGKDYFYYELNRPELSSIEMAGSKEEFLDEPVIYRKIVPSNKISDEKRKELIKDNGDVLVEIEYHFETPESLYLKYYNIVKNYNLSGLTVWRLGKGSSRVWEGLLKMFPLDEESDNENKNENVIDENNDKNNEDNENDDKNGIEIILKIGQKYMTVNGEVKEIDPGRDTTPVIINDRTLVPIRAIIESVGGEIFWDGEKKKVTVEYKDIEIEMVIDSKEMLVNQKTFINDVAPQIINGRTYMPLRFLLENLGFNVEWDGAERTVNIFID</sequence>
<accession>A0A2S8R9A4</accession>
<evidence type="ECO:0000259" key="3">
    <source>
        <dbReference type="PROSITE" id="PS51910"/>
    </source>
</evidence>
<name>A0A2S8R9A4_9FIRM</name>
<dbReference type="InterPro" id="IPR018392">
    <property type="entry name" value="LysM"/>
</dbReference>
<dbReference type="InterPro" id="IPR012854">
    <property type="entry name" value="Cu_amine_oxidase-like_N"/>
</dbReference>
<protein>
    <submittedName>
        <fullName evidence="4">Uncharacterized protein</fullName>
    </submittedName>
</protein>
<dbReference type="GO" id="GO:0008061">
    <property type="term" value="F:chitin binding"/>
    <property type="evidence" value="ECO:0007669"/>
    <property type="project" value="InterPro"/>
</dbReference>
<feature type="compositionally biased region" description="Basic and acidic residues" evidence="1">
    <location>
        <begin position="484"/>
        <end position="507"/>
    </location>
</feature>
<evidence type="ECO:0000256" key="1">
    <source>
        <dbReference type="SAM" id="MobiDB-lite"/>
    </source>
</evidence>
<dbReference type="RefSeq" id="WP_105367824.1">
    <property type="nucleotide sequence ID" value="NZ_DAONOL010000061.1"/>
</dbReference>
<dbReference type="Pfam" id="PF01476">
    <property type="entry name" value="LysM"/>
    <property type="match status" value="1"/>
</dbReference>
<dbReference type="Proteomes" id="UP000239720">
    <property type="component" value="Unassembled WGS sequence"/>
</dbReference>
<dbReference type="GO" id="GO:0005975">
    <property type="term" value="P:carbohydrate metabolic process"/>
    <property type="evidence" value="ECO:0007669"/>
    <property type="project" value="InterPro"/>
</dbReference>
<dbReference type="EMBL" id="NEMB01000003">
    <property type="protein sequence ID" value="PQQ66388.1"/>
    <property type="molecule type" value="Genomic_DNA"/>
</dbReference>
<dbReference type="InterPro" id="IPR001223">
    <property type="entry name" value="Glyco_hydro18_cat"/>
</dbReference>
<dbReference type="SMART" id="SM00636">
    <property type="entry name" value="Glyco_18"/>
    <property type="match status" value="1"/>
</dbReference>
<dbReference type="InterPro" id="IPR036582">
    <property type="entry name" value="Mao_N_sf"/>
</dbReference>
<dbReference type="OrthoDB" id="9769314at2"/>
<proteinExistence type="predicted"/>
<dbReference type="Pfam" id="PF00704">
    <property type="entry name" value="Glyco_hydro_18"/>
    <property type="match status" value="1"/>
</dbReference>
<feature type="domain" description="GH18" evidence="3">
    <location>
        <begin position="97"/>
        <end position="475"/>
    </location>
</feature>
<dbReference type="Gene3D" id="3.20.20.80">
    <property type="entry name" value="Glycosidases"/>
    <property type="match status" value="1"/>
</dbReference>
<feature type="region of interest" description="Disordered" evidence="1">
    <location>
        <begin position="480"/>
        <end position="507"/>
    </location>
</feature>
<dbReference type="SUPFAM" id="SSF51445">
    <property type="entry name" value="(Trans)glycosidases"/>
    <property type="match status" value="1"/>
</dbReference>
<dbReference type="PROSITE" id="PS51782">
    <property type="entry name" value="LYSM"/>
    <property type="match status" value="1"/>
</dbReference>
<evidence type="ECO:0000259" key="2">
    <source>
        <dbReference type="PROSITE" id="PS51782"/>
    </source>
</evidence>
<dbReference type="SMART" id="SM00257">
    <property type="entry name" value="LysM"/>
    <property type="match status" value="1"/>
</dbReference>
<feature type="domain" description="LysM" evidence="2">
    <location>
        <begin position="100"/>
        <end position="144"/>
    </location>
</feature>
<dbReference type="SUPFAM" id="SSF54106">
    <property type="entry name" value="LysM domain"/>
    <property type="match status" value="1"/>
</dbReference>
<dbReference type="Pfam" id="PF07833">
    <property type="entry name" value="Cu_amine_oxidN1"/>
    <property type="match status" value="1"/>
</dbReference>
<gene>
    <name evidence="4" type="ORF">B9R14_06245</name>
</gene>
<dbReference type="PANTHER" id="PTHR46066">
    <property type="entry name" value="CHITINASE DOMAIN-CONTAINING PROTEIN 1 FAMILY MEMBER"/>
    <property type="match status" value="1"/>
</dbReference>
<evidence type="ECO:0000313" key="4">
    <source>
        <dbReference type="EMBL" id="PQQ66388.1"/>
    </source>
</evidence>
<dbReference type="SUPFAM" id="SSF55383">
    <property type="entry name" value="Copper amine oxidase, domain N"/>
    <property type="match status" value="2"/>
</dbReference>
<evidence type="ECO:0000313" key="5">
    <source>
        <dbReference type="Proteomes" id="UP000239720"/>
    </source>
</evidence>
<reference evidence="4 5" key="1">
    <citation type="journal article" date="2018" name="Syst. Appl. Microbiol.">
        <title>Characterization and high-quality draft genome sequence of Herbivorax saccincola A7, an anaerobic, alkaliphilic, thermophilic, cellulolytic, and xylanolytic bacterium.</title>
        <authorList>
            <person name="Aikawa S."/>
            <person name="Baramee S."/>
            <person name="Sermsathanaswadi J."/>
            <person name="Thianheng P."/>
            <person name="Tachaapaikoon C."/>
            <person name="Shikata A."/>
            <person name="Waeonukul R."/>
            <person name="Pason P."/>
            <person name="Ratanakhanokchai K."/>
            <person name="Kosugi A."/>
        </authorList>
    </citation>
    <scope>NUCLEOTIDE SEQUENCE [LARGE SCALE GENOMIC DNA]</scope>
    <source>
        <strain evidence="4 5">A7</strain>
    </source>
</reference>
<organism evidence="4 5">
    <name type="scientific">Acetivibrio saccincola</name>
    <dbReference type="NCBI Taxonomy" id="1677857"/>
    <lineage>
        <taxon>Bacteria</taxon>
        <taxon>Bacillati</taxon>
        <taxon>Bacillota</taxon>
        <taxon>Clostridia</taxon>
        <taxon>Eubacteriales</taxon>
        <taxon>Oscillospiraceae</taxon>
        <taxon>Acetivibrio</taxon>
    </lineage>
</organism>
<dbReference type="PANTHER" id="PTHR46066:SF2">
    <property type="entry name" value="CHITINASE DOMAIN-CONTAINING PROTEIN 1"/>
    <property type="match status" value="1"/>
</dbReference>
<dbReference type="Gene3D" id="3.10.350.10">
    <property type="entry name" value="LysM domain"/>
    <property type="match status" value="1"/>
</dbReference>
<dbReference type="AlphaFoldDB" id="A0A2S8R9A4"/>
<dbReference type="InterPro" id="IPR036779">
    <property type="entry name" value="LysM_dom_sf"/>
</dbReference>
<dbReference type="InterPro" id="IPR017853">
    <property type="entry name" value="GH"/>
</dbReference>
<dbReference type="Gene3D" id="3.30.457.10">
    <property type="entry name" value="Copper amine oxidase-like, N-terminal domain"/>
    <property type="match status" value="1"/>
</dbReference>